<dbReference type="RefSeq" id="WP_163773850.1">
    <property type="nucleotide sequence ID" value="NZ_JAAGXA010000015.1"/>
</dbReference>
<keyword evidence="1" id="KW-0732">Signal</keyword>
<dbReference type="Proteomes" id="UP000468687">
    <property type="component" value="Unassembled WGS sequence"/>
</dbReference>
<dbReference type="SUPFAM" id="SSF48239">
    <property type="entry name" value="Terpenoid cyclases/Protein prenyltransferases"/>
    <property type="match status" value="1"/>
</dbReference>
<dbReference type="InterPro" id="IPR008930">
    <property type="entry name" value="Terpenoid_cyclase/PrenylTrfase"/>
</dbReference>
<evidence type="ECO:0000313" key="2">
    <source>
        <dbReference type="EMBL" id="NEN80164.1"/>
    </source>
</evidence>
<reference evidence="2 3" key="1">
    <citation type="journal article" date="2014" name="Int. J. Syst. Evol. Microbiol.">
        <title>Nocardioides zeae sp. nov., isolated from the stem of Zea mays.</title>
        <authorList>
            <person name="Glaeser S.P."/>
            <person name="McInroy J.A."/>
            <person name="Busse H.J."/>
            <person name="Kampfer P."/>
        </authorList>
    </citation>
    <scope>NUCLEOTIDE SEQUENCE [LARGE SCALE GENOMIC DNA]</scope>
    <source>
        <strain evidence="2 3">JCM 30728</strain>
    </source>
</reference>
<organism evidence="2 3">
    <name type="scientific">Nocardioides zeae</name>
    <dbReference type="NCBI Taxonomy" id="1457234"/>
    <lineage>
        <taxon>Bacteria</taxon>
        <taxon>Bacillati</taxon>
        <taxon>Actinomycetota</taxon>
        <taxon>Actinomycetes</taxon>
        <taxon>Propionibacteriales</taxon>
        <taxon>Nocardioidaceae</taxon>
        <taxon>Nocardioides</taxon>
    </lineage>
</organism>
<sequence>MSLRHLIGPRAGALAIAAVAATATTAALLPPLTASAATPAVAAVTEDGYDTAPAAAAAAWLTAQLAEGDGVLQTSFGPNTSATVDAGRSFYYTGDDEALAAVVDAVEPLAESYTGDNGFGTLVSAGGTAKLLTLVQYAGGDATSYGGVDLVQRLEGQVTVDGPAEGRIFDDFDPENEFAADYANGFGQAFAVEALTSAGSDLGPLATDFLLQQQCADGGFRLYFSDPAAADQSCDAAGGEGSTDVTALAILALLDQVADDETAQDAILGAVDFLAATQGDEGAWGDGGEIGANANSTGLAALALGVLGELDGNPLDIGFEPEAAAAWLRQHQVNEIASCRSQLNADQGALAYDDAALAAGRTDGITEDTTYQWQLANAQALPALQWALAAEKRPGMRADSGRQRSGGTMSVLVAGLAPGETGCLVGGQQPVFVTADLDGQTTATVRVPVGTALRNLYLGTTGRSSVKISYWSLAAKRFGLTSTPTVRRNGQVAVKVSGLAPGEPFTLSYHGRVRGTGKADANGRASFAFRGGSTLGRWEFAIVGQYSDRFVKSTFTVIK</sequence>
<keyword evidence="3" id="KW-1185">Reference proteome</keyword>
<proteinExistence type="predicted"/>
<evidence type="ECO:0000256" key="1">
    <source>
        <dbReference type="SAM" id="SignalP"/>
    </source>
</evidence>
<feature type="chain" id="PRO_5026895217" description="Terpene cyclase/mutase family protein" evidence="1">
    <location>
        <begin position="37"/>
        <end position="559"/>
    </location>
</feature>
<accession>A0A6P0HPK7</accession>
<dbReference type="EMBL" id="JAAGXA010000015">
    <property type="protein sequence ID" value="NEN80164.1"/>
    <property type="molecule type" value="Genomic_DNA"/>
</dbReference>
<protein>
    <recommendedName>
        <fullName evidence="4">Terpene cyclase/mutase family protein</fullName>
    </recommendedName>
</protein>
<comment type="caution">
    <text evidence="2">The sequence shown here is derived from an EMBL/GenBank/DDBJ whole genome shotgun (WGS) entry which is preliminary data.</text>
</comment>
<evidence type="ECO:0008006" key="4">
    <source>
        <dbReference type="Google" id="ProtNLM"/>
    </source>
</evidence>
<feature type="signal peptide" evidence="1">
    <location>
        <begin position="1"/>
        <end position="36"/>
    </location>
</feature>
<dbReference type="Gene3D" id="1.50.10.20">
    <property type="match status" value="1"/>
</dbReference>
<dbReference type="AlphaFoldDB" id="A0A6P0HPK7"/>
<name>A0A6P0HPK7_9ACTN</name>
<gene>
    <name evidence="2" type="ORF">G3T38_18035</name>
</gene>
<evidence type="ECO:0000313" key="3">
    <source>
        <dbReference type="Proteomes" id="UP000468687"/>
    </source>
</evidence>